<sequence>MTLQRLRDAVTGAVPNVIMPLFWQKGGPVEIVREEMERIADAGIGAVILEARPHPEFLEEGWWRDVDAVLEIARRRGMKVWFFDDDTFPTGHAGGAVATAPAGLRRRFLVERHTDAVGPAVGASFLVERRQFWGPSASLDPGELLRVMAYPRAEDSDELVGEPVDLTDRIADGVIHWDIPDGWWRVFFLSVTADGGSAPHADHIDYLNPDSTQLLIDSVYERIHARYADEFGDTIAGFFSDEPGLYNDPDTFDFGSQLGTRVPLPWNDRILPLLEGALGADALLSLPLLWAPGRGAERRVRYAFMDAVSRLYSESFSCRLGAWCRTHDVEYIGHVIEDNGAHARLGPGAGHYFRAMAGQDMAGVDIIGGQVVPGFARGPFGNMSGAADGDFFHFGLAKLASSAAHLDPRKRGRSMCETIGAYGWYAGLRLFTWLTNHLLVRGVTHIVPHAFSPAPFPDLDCPPHFYARGENPQYRHQHVLSAYTNRLSHLLQGGAHVAPFAVLYHADAEWLGEAEPFERPLRVLMEAQLDADVLPGDALAAASVDGAALVAGAEEYDALVVPGSAFLPAHIASELLRLDDAGVPVVFVDSVPEVADGAAEALRARFRAVPLGELVDAVSGMTDRAVRVSVDAPSLRTLRIDHGDADVVMLVNESVRDRVQAAVTVPRAGEAVRFDAFSGRPSAVASRMPALRGGNPADIGRFGLESPISAGSPILRRSSTVGDPAGIGRFGSESPNSAGLPTTAGAAVLEAPGAAETSVDIDLGPGEAIVLLVGDPEAWDGLPVAPAVTAGESHPVAPTWSVSTATATEYPEFRPWGELDELVPLDRPGLLPRFSGTLRYTASLSTAATGPARLDLGAVFEVASVRLNGVDLGTRIAPPYVFDVPDGVLRATNVLEIEVVNTLVKAQPDFFSAFAPQEPTGLLGPVTLAPLREDDA</sequence>
<accession>A0ABZ0SJM6</accession>
<name>A0ABZ0SJM6_9MICO</name>
<dbReference type="PANTHER" id="PTHR36848:SF2">
    <property type="entry name" value="SECRETED PROTEIN"/>
    <property type="match status" value="1"/>
</dbReference>
<protein>
    <recommendedName>
        <fullName evidence="3">Glycosyl transferase family 2</fullName>
    </recommendedName>
</protein>
<evidence type="ECO:0000313" key="2">
    <source>
        <dbReference type="Proteomes" id="UP001323798"/>
    </source>
</evidence>
<dbReference type="Proteomes" id="UP001323798">
    <property type="component" value="Chromosome"/>
</dbReference>
<dbReference type="EMBL" id="CP139368">
    <property type="protein sequence ID" value="WPR89579.1"/>
    <property type="molecule type" value="Genomic_DNA"/>
</dbReference>
<gene>
    <name evidence="1" type="ORF">SM116_17755</name>
</gene>
<dbReference type="InterPro" id="IPR053161">
    <property type="entry name" value="Ulvan_degrading_GH"/>
</dbReference>
<reference evidence="1 2" key="1">
    <citation type="submission" date="2023-11" db="EMBL/GenBank/DDBJ databases">
        <title>Genome sequence of Microbacterium rhizosphaerae KACC 19337.</title>
        <authorList>
            <person name="Choi H."/>
            <person name="Kim S."/>
            <person name="Kim Y."/>
            <person name="Kwon S.-W."/>
            <person name="Heo J."/>
        </authorList>
    </citation>
    <scope>NUCLEOTIDE SEQUENCE [LARGE SCALE GENOMIC DNA]</scope>
    <source>
        <strain evidence="1 2">KACC 19337</strain>
    </source>
</reference>
<organism evidence="1 2">
    <name type="scientific">Microbacterium rhizosphaerae</name>
    <dbReference type="NCBI Taxonomy" id="1678237"/>
    <lineage>
        <taxon>Bacteria</taxon>
        <taxon>Bacillati</taxon>
        <taxon>Actinomycetota</taxon>
        <taxon>Actinomycetes</taxon>
        <taxon>Micrococcales</taxon>
        <taxon>Microbacteriaceae</taxon>
        <taxon>Microbacterium</taxon>
    </lineage>
</organism>
<dbReference type="PANTHER" id="PTHR36848">
    <property type="entry name" value="DNA-BINDING PROTEIN (PUTATIVE SECRETED PROTEIN)-RELATED"/>
    <property type="match status" value="1"/>
</dbReference>
<proteinExistence type="predicted"/>
<evidence type="ECO:0000313" key="1">
    <source>
        <dbReference type="EMBL" id="WPR89579.1"/>
    </source>
</evidence>
<evidence type="ECO:0008006" key="3">
    <source>
        <dbReference type="Google" id="ProtNLM"/>
    </source>
</evidence>
<keyword evidence="2" id="KW-1185">Reference proteome</keyword>
<dbReference type="RefSeq" id="WP_320942293.1">
    <property type="nucleotide sequence ID" value="NZ_BAABEU010000003.1"/>
</dbReference>
<dbReference type="SUPFAM" id="SSF49785">
    <property type="entry name" value="Galactose-binding domain-like"/>
    <property type="match status" value="1"/>
</dbReference>
<dbReference type="InterPro" id="IPR008979">
    <property type="entry name" value="Galactose-bd-like_sf"/>
</dbReference>